<reference evidence="2 3" key="1">
    <citation type="submission" date="2022-11" db="UniProtKB">
        <authorList>
            <consortium name="WormBaseParasite"/>
        </authorList>
    </citation>
    <scope>IDENTIFICATION</scope>
</reference>
<dbReference type="AlphaFoldDB" id="A0A915BWF6"/>
<dbReference type="WBParaSite" id="PgR061_g029_t05">
    <property type="protein sequence ID" value="PgR061_g029_t05"/>
    <property type="gene ID" value="PgR061_g029"/>
</dbReference>
<accession>A0A915BWF6</accession>
<evidence type="ECO:0000313" key="2">
    <source>
        <dbReference type="WBParaSite" id="PgR061_g029_t05"/>
    </source>
</evidence>
<name>A0A915BWF6_PARUN</name>
<dbReference type="WBParaSite" id="PgR061_g029_t06">
    <property type="protein sequence ID" value="PgR061_g029_t06"/>
    <property type="gene ID" value="PgR061_g029"/>
</dbReference>
<sequence length="97" mass="10900">MKKGSKLSTDIRNLTLSSYCGTYKWKCMPEQLAVLPHLHSAELFDEFYELPENALKITSVHIVLPQNVLLSCVIIARKCKSSCSKIAPSSLLLTKYL</sequence>
<proteinExistence type="predicted"/>
<protein>
    <submittedName>
        <fullName evidence="2 3">Secreted protein</fullName>
    </submittedName>
</protein>
<evidence type="ECO:0000313" key="3">
    <source>
        <dbReference type="WBParaSite" id="PgR061_g029_t06"/>
    </source>
</evidence>
<evidence type="ECO:0000313" key="1">
    <source>
        <dbReference type="Proteomes" id="UP000887569"/>
    </source>
</evidence>
<keyword evidence="1" id="KW-1185">Reference proteome</keyword>
<organism evidence="1 2">
    <name type="scientific">Parascaris univalens</name>
    <name type="common">Nematode worm</name>
    <dbReference type="NCBI Taxonomy" id="6257"/>
    <lineage>
        <taxon>Eukaryota</taxon>
        <taxon>Metazoa</taxon>
        <taxon>Ecdysozoa</taxon>
        <taxon>Nematoda</taxon>
        <taxon>Chromadorea</taxon>
        <taxon>Rhabditida</taxon>
        <taxon>Spirurina</taxon>
        <taxon>Ascaridomorpha</taxon>
        <taxon>Ascaridoidea</taxon>
        <taxon>Ascarididae</taxon>
        <taxon>Parascaris</taxon>
    </lineage>
</organism>
<dbReference type="Proteomes" id="UP000887569">
    <property type="component" value="Unplaced"/>
</dbReference>